<evidence type="ECO:0000313" key="1">
    <source>
        <dbReference type="EMBL" id="KAF5178972.1"/>
    </source>
</evidence>
<proteinExistence type="predicted"/>
<dbReference type="EMBL" id="JABWDY010039362">
    <property type="protein sequence ID" value="KAF5178972.1"/>
    <property type="molecule type" value="Genomic_DNA"/>
</dbReference>
<keyword evidence="2" id="KW-1185">Reference proteome</keyword>
<comment type="caution">
    <text evidence="1">The sequence shown here is derived from an EMBL/GenBank/DDBJ whole genome shotgun (WGS) entry which is preliminary data.</text>
</comment>
<gene>
    <name evidence="1" type="ORF">FRX31_031446</name>
</gene>
<evidence type="ECO:0000313" key="2">
    <source>
        <dbReference type="Proteomes" id="UP000554482"/>
    </source>
</evidence>
<accession>A0A7J6V3F9</accession>
<organism evidence="1 2">
    <name type="scientific">Thalictrum thalictroides</name>
    <name type="common">Rue-anemone</name>
    <name type="synonym">Anemone thalictroides</name>
    <dbReference type="NCBI Taxonomy" id="46969"/>
    <lineage>
        <taxon>Eukaryota</taxon>
        <taxon>Viridiplantae</taxon>
        <taxon>Streptophyta</taxon>
        <taxon>Embryophyta</taxon>
        <taxon>Tracheophyta</taxon>
        <taxon>Spermatophyta</taxon>
        <taxon>Magnoliopsida</taxon>
        <taxon>Ranunculales</taxon>
        <taxon>Ranunculaceae</taxon>
        <taxon>Thalictroideae</taxon>
        <taxon>Thalictrum</taxon>
    </lineage>
</organism>
<dbReference type="OrthoDB" id="2003920at2759"/>
<sequence>MEEESDIKRFREGGTIRMKDCTTTMSIFQVKRTNKLENFRMKEIDNVMEECNENQVVCTYAQLNFGLVFPLEDDLARLMNEWGLLPIQILIRCYMIYTRAKKLEFCLKRRFGYEKLRRIMRVTLIMEKGKLVVAHDSAHPKYNFHGFPKGLKLWDKKILLVEGDWNEACYEISNEYQCERFVLEKPTKDAQVERNLAFYFDSGKDKCLLDLSYEDKIVELIYNDEMEEEKINANNDTLVPREKRKEIGVERKVAQKRLKRKVVVNDDEQEDEIDIMVLSMIIRKKKIRQGNLCGTHGVMNGRLMIMTNIMWRESQANIFDESCQMRISESESDQVPLGERQQRLLQGKTVRGNNKSSLAGLPGWILRQIDDAQPRQQRCSVIPRQGQESGDVVDIVRGKSYDIGHQRKKTWEKLLPRKLK</sequence>
<reference evidence="1 2" key="1">
    <citation type="submission" date="2020-06" db="EMBL/GenBank/DDBJ databases">
        <title>Transcriptomic and genomic resources for Thalictrum thalictroides and T. hernandezii: Facilitating candidate gene discovery in an emerging model plant lineage.</title>
        <authorList>
            <person name="Arias T."/>
            <person name="Riano-Pachon D.M."/>
            <person name="Di Stilio V.S."/>
        </authorList>
    </citation>
    <scope>NUCLEOTIDE SEQUENCE [LARGE SCALE GENOMIC DNA]</scope>
    <source>
        <strain evidence="2">cv. WT478/WT964</strain>
        <tissue evidence="1">Leaves</tissue>
    </source>
</reference>
<protein>
    <submittedName>
        <fullName evidence="1">Uncharacterized protein</fullName>
    </submittedName>
</protein>
<name>A0A7J6V3F9_THATH</name>
<dbReference type="Proteomes" id="UP000554482">
    <property type="component" value="Unassembled WGS sequence"/>
</dbReference>
<dbReference type="AlphaFoldDB" id="A0A7J6V3F9"/>